<dbReference type="Proteomes" id="UP000295500">
    <property type="component" value="Unassembled WGS sequence"/>
</dbReference>
<dbReference type="OrthoDB" id="2082955at2"/>
<gene>
    <name evidence="2" type="ORF">EV211_1347</name>
</gene>
<protein>
    <submittedName>
        <fullName evidence="2">Rod shape-determining protein MreD</fullName>
    </submittedName>
</protein>
<sequence>MNRYWKGAIAFLAAFLLQPFLFSLLPGLGIVPNLILCLAAALTYVYDENVGWMAMGAGFALAMDIVSGPYVGIGMLSIIVVEAGILLFKKFFNVENLVNSAVLAILVTWVYQTVYWLIATIAGSNYGYLYAMKTIIWQILFDAVIFMIIYFIMIRKVTPHRTDRYFG</sequence>
<dbReference type="AlphaFoldDB" id="A0A4R6Q148"/>
<feature type="transmembrane region" description="Helical" evidence="1">
    <location>
        <begin position="135"/>
        <end position="154"/>
    </location>
</feature>
<organism evidence="2 3">
    <name type="scientific">Aminicella lysinilytica</name>
    <dbReference type="NCBI Taxonomy" id="433323"/>
    <lineage>
        <taxon>Bacteria</taxon>
        <taxon>Bacillati</taxon>
        <taxon>Bacillota</taxon>
        <taxon>Clostridia</taxon>
        <taxon>Peptostreptococcales</taxon>
        <taxon>Anaerovoracaceae</taxon>
        <taxon>Aminicella</taxon>
    </lineage>
</organism>
<feature type="transmembrane region" description="Helical" evidence="1">
    <location>
        <begin position="67"/>
        <end position="88"/>
    </location>
</feature>
<keyword evidence="1" id="KW-0812">Transmembrane</keyword>
<comment type="caution">
    <text evidence="2">The sequence shown here is derived from an EMBL/GenBank/DDBJ whole genome shotgun (WGS) entry which is preliminary data.</text>
</comment>
<reference evidence="2 3" key="1">
    <citation type="submission" date="2019-03" db="EMBL/GenBank/DDBJ databases">
        <title>Genomic Encyclopedia of Type Strains, Phase IV (KMG-IV): sequencing the most valuable type-strain genomes for metagenomic binning, comparative biology and taxonomic classification.</title>
        <authorList>
            <person name="Goeker M."/>
        </authorList>
    </citation>
    <scope>NUCLEOTIDE SEQUENCE [LARGE SCALE GENOMIC DNA]</scope>
    <source>
        <strain evidence="2 3">DSM 28287</strain>
    </source>
</reference>
<proteinExistence type="predicted"/>
<evidence type="ECO:0000313" key="3">
    <source>
        <dbReference type="Proteomes" id="UP000295500"/>
    </source>
</evidence>
<keyword evidence="3" id="KW-1185">Reference proteome</keyword>
<dbReference type="RefSeq" id="WP_133529020.1">
    <property type="nucleotide sequence ID" value="NZ_SNXO01000034.1"/>
</dbReference>
<dbReference type="EMBL" id="SNXO01000034">
    <property type="protein sequence ID" value="TDP51044.1"/>
    <property type="molecule type" value="Genomic_DNA"/>
</dbReference>
<evidence type="ECO:0000256" key="1">
    <source>
        <dbReference type="SAM" id="Phobius"/>
    </source>
</evidence>
<accession>A0A4R6Q148</accession>
<evidence type="ECO:0000313" key="2">
    <source>
        <dbReference type="EMBL" id="TDP51044.1"/>
    </source>
</evidence>
<feature type="transmembrane region" description="Helical" evidence="1">
    <location>
        <begin position="100"/>
        <end position="123"/>
    </location>
</feature>
<keyword evidence="1" id="KW-1133">Transmembrane helix</keyword>
<name>A0A4R6Q148_9FIRM</name>
<keyword evidence="1" id="KW-0472">Membrane</keyword>